<sequence length="233" mass="26689">MHSFLICQGTTKTRREKVRHLIARLRAESGNKSELIRSDPDTFILRPDPTIGIEAIRGIISSLKFKPFRSKAKIVVIIRADRMTREAQHAILKTLEEPAPNSFLILETRNQYSLIPTIRSRCQLMLATSPSPRSTIRGEAVDLARSLMEPSLSLRLKAVGEIDQKEAKARLRQILMLAREKMKLDPWWYQVVKLTHQAILDLDANVNPRLTLEHLALRFPQDRKGNDRNRGNS</sequence>
<name>A0A1G1VSL1_9BACT</name>
<dbReference type="Proteomes" id="UP000179233">
    <property type="component" value="Unassembled WGS sequence"/>
</dbReference>
<dbReference type="AlphaFoldDB" id="A0A1G1VSL1"/>
<evidence type="ECO:0000313" key="1">
    <source>
        <dbReference type="EMBL" id="OGY18314.1"/>
    </source>
</evidence>
<dbReference type="Pfam" id="PF13177">
    <property type="entry name" value="DNA_pol3_delta2"/>
    <property type="match status" value="1"/>
</dbReference>
<reference evidence="1 2" key="1">
    <citation type="journal article" date="2016" name="Nat. Commun.">
        <title>Thousands of microbial genomes shed light on interconnected biogeochemical processes in an aquifer system.</title>
        <authorList>
            <person name="Anantharaman K."/>
            <person name="Brown C.T."/>
            <person name="Hug L.A."/>
            <person name="Sharon I."/>
            <person name="Castelle C.J."/>
            <person name="Probst A.J."/>
            <person name="Thomas B.C."/>
            <person name="Singh A."/>
            <person name="Wilkins M.J."/>
            <person name="Karaoz U."/>
            <person name="Brodie E.L."/>
            <person name="Williams K.H."/>
            <person name="Hubbard S.S."/>
            <person name="Banfield J.F."/>
        </authorList>
    </citation>
    <scope>NUCLEOTIDE SEQUENCE [LARGE SCALE GENOMIC DNA]</scope>
</reference>
<protein>
    <recommendedName>
        <fullName evidence="3">DNA polymerase III subunit delta</fullName>
    </recommendedName>
</protein>
<dbReference type="PANTHER" id="PTHR11669">
    <property type="entry name" value="REPLICATION FACTOR C / DNA POLYMERASE III GAMMA-TAU SUBUNIT"/>
    <property type="match status" value="1"/>
</dbReference>
<dbReference type="EMBL" id="MHCJ01000003">
    <property type="protein sequence ID" value="OGY18314.1"/>
    <property type="molecule type" value="Genomic_DNA"/>
</dbReference>
<dbReference type="InterPro" id="IPR027417">
    <property type="entry name" value="P-loop_NTPase"/>
</dbReference>
<evidence type="ECO:0008006" key="3">
    <source>
        <dbReference type="Google" id="ProtNLM"/>
    </source>
</evidence>
<proteinExistence type="predicted"/>
<comment type="caution">
    <text evidence="1">The sequence shown here is derived from an EMBL/GenBank/DDBJ whole genome shotgun (WGS) entry which is preliminary data.</text>
</comment>
<accession>A0A1G1VSL1</accession>
<evidence type="ECO:0000313" key="2">
    <source>
        <dbReference type="Proteomes" id="UP000179233"/>
    </source>
</evidence>
<dbReference type="PANTHER" id="PTHR11669:SF8">
    <property type="entry name" value="DNA POLYMERASE III SUBUNIT DELTA"/>
    <property type="match status" value="1"/>
</dbReference>
<gene>
    <name evidence="1" type="ORF">A2786_02235</name>
</gene>
<dbReference type="InterPro" id="IPR050238">
    <property type="entry name" value="DNA_Rep/Repair_Clamp_Loader"/>
</dbReference>
<dbReference type="GO" id="GO:0006261">
    <property type="term" value="P:DNA-templated DNA replication"/>
    <property type="evidence" value="ECO:0007669"/>
    <property type="project" value="TreeGrafter"/>
</dbReference>
<organism evidence="1 2">
    <name type="scientific">Candidatus Chisholmbacteria bacterium RIFCSPHIGHO2_01_FULL_52_32</name>
    <dbReference type="NCBI Taxonomy" id="1797591"/>
    <lineage>
        <taxon>Bacteria</taxon>
        <taxon>Candidatus Chisholmiibacteriota</taxon>
    </lineage>
</organism>
<dbReference type="SUPFAM" id="SSF52540">
    <property type="entry name" value="P-loop containing nucleoside triphosphate hydrolases"/>
    <property type="match status" value="1"/>
</dbReference>
<dbReference type="Gene3D" id="3.40.50.300">
    <property type="entry name" value="P-loop containing nucleotide triphosphate hydrolases"/>
    <property type="match status" value="1"/>
</dbReference>